<feature type="chain" id="PRO_5041686978" evidence="2">
    <location>
        <begin position="18"/>
        <end position="265"/>
    </location>
</feature>
<organism evidence="4 5">
    <name type="scientific">Eublepharis macularius</name>
    <name type="common">Leopard gecko</name>
    <name type="synonym">Cyrtodactylus macularius</name>
    <dbReference type="NCBI Taxonomy" id="481883"/>
    <lineage>
        <taxon>Eukaryota</taxon>
        <taxon>Metazoa</taxon>
        <taxon>Chordata</taxon>
        <taxon>Craniata</taxon>
        <taxon>Vertebrata</taxon>
        <taxon>Euteleostomi</taxon>
        <taxon>Lepidosauria</taxon>
        <taxon>Squamata</taxon>
        <taxon>Bifurcata</taxon>
        <taxon>Gekkota</taxon>
        <taxon>Eublepharidae</taxon>
        <taxon>Eublepharinae</taxon>
        <taxon>Eublepharis</taxon>
    </lineage>
</organism>
<evidence type="ECO:0000256" key="2">
    <source>
        <dbReference type="SAM" id="SignalP"/>
    </source>
</evidence>
<dbReference type="GeneID" id="129343529"/>
<dbReference type="Proteomes" id="UP001190640">
    <property type="component" value="Chromosome 15"/>
</dbReference>
<dbReference type="PANTHER" id="PTHR13802">
    <property type="entry name" value="MUCIN 4-RELATED"/>
    <property type="match status" value="1"/>
</dbReference>
<protein>
    <submittedName>
        <fullName evidence="5">Sushi, nidogen and EGF-like domain-containing protein 1</fullName>
    </submittedName>
</protein>
<dbReference type="PANTHER" id="PTHR13802:SF59">
    <property type="entry name" value="SUSHI DOMAIN-CONTAINING PROTEIN 2"/>
    <property type="match status" value="1"/>
</dbReference>
<evidence type="ECO:0000259" key="3">
    <source>
        <dbReference type="PROSITE" id="PS51220"/>
    </source>
</evidence>
<feature type="region of interest" description="Disordered" evidence="1">
    <location>
        <begin position="18"/>
        <end position="48"/>
    </location>
</feature>
<proteinExistence type="predicted"/>
<dbReference type="PROSITE" id="PS51220">
    <property type="entry name" value="NIDO"/>
    <property type="match status" value="1"/>
</dbReference>
<feature type="signal peptide" evidence="2">
    <location>
        <begin position="1"/>
        <end position="17"/>
    </location>
</feature>
<evidence type="ECO:0000313" key="4">
    <source>
        <dbReference type="Proteomes" id="UP001190640"/>
    </source>
</evidence>
<dbReference type="SMART" id="SM00539">
    <property type="entry name" value="NIDO"/>
    <property type="match status" value="1"/>
</dbReference>
<dbReference type="RefSeq" id="XP_054855759.1">
    <property type="nucleotide sequence ID" value="XM_054999784.1"/>
</dbReference>
<keyword evidence="4" id="KW-1185">Reference proteome</keyword>
<reference evidence="5" key="1">
    <citation type="submission" date="2025-08" db="UniProtKB">
        <authorList>
            <consortium name="RefSeq"/>
        </authorList>
    </citation>
    <scope>IDENTIFICATION</scope>
    <source>
        <tissue evidence="5">Blood</tissue>
    </source>
</reference>
<dbReference type="InterPro" id="IPR003886">
    <property type="entry name" value="NIDO_dom"/>
</dbReference>
<dbReference type="Pfam" id="PF06119">
    <property type="entry name" value="NIDO"/>
    <property type="match status" value="1"/>
</dbReference>
<accession>A0AA97KJ40</accession>
<dbReference type="InterPro" id="IPR051495">
    <property type="entry name" value="Epithelial_Barrier/Signaling"/>
</dbReference>
<name>A0AA97KJ40_EUBMA</name>
<dbReference type="KEGG" id="emc:129343529"/>
<dbReference type="AlphaFoldDB" id="A0AA97KJ40"/>
<keyword evidence="2" id="KW-0732">Signal</keyword>
<sequence length="265" mass="28969">METFCVFLLLAVGSTLTSPVQDSKDSLMYPYGPNQGDMENPKEDDGTSPEITLTEPFAFYGKQYHSLYVNNNGVVSFGVNVSQYTPDPFPLDGGSPFVAPFWGDVDTRIAGKVYWRQTRDQAVLRRCTADINQYFPEVPFVAVWALIATWDHVAFFRSASKKVNTFQAVLTTDGNIAFIMLNYADIQWTTGPASGGDPKTGLGGIPAQAGFDSGDKIHYYNIPSSRTADVVNIGGTTNVGVPGRWVFQVDEFVAAVTTESIDCLL</sequence>
<evidence type="ECO:0000256" key="1">
    <source>
        <dbReference type="SAM" id="MobiDB-lite"/>
    </source>
</evidence>
<dbReference type="GO" id="GO:0007160">
    <property type="term" value="P:cell-matrix adhesion"/>
    <property type="evidence" value="ECO:0007669"/>
    <property type="project" value="InterPro"/>
</dbReference>
<feature type="domain" description="NIDO" evidence="3">
    <location>
        <begin position="100"/>
        <end position="252"/>
    </location>
</feature>
<gene>
    <name evidence="5" type="primary">LOC129343529</name>
</gene>
<evidence type="ECO:0000313" key="5">
    <source>
        <dbReference type="RefSeq" id="XP_054855759.1"/>
    </source>
</evidence>